<evidence type="ECO:0000313" key="7">
    <source>
        <dbReference type="EMBL" id="GHW01561.1"/>
    </source>
</evidence>
<dbReference type="EMBL" id="BOCI01000324">
    <property type="protein sequence ID" value="GHW01561.1"/>
    <property type="molecule type" value="Genomic_DNA"/>
</dbReference>
<dbReference type="Proteomes" id="UP000616547">
    <property type="component" value="Unassembled WGS sequence"/>
</dbReference>
<dbReference type="Gene3D" id="3.40.640.10">
    <property type="entry name" value="Type I PLP-dependent aspartate aminotransferase-like (Major domain)"/>
    <property type="match status" value="1"/>
</dbReference>
<feature type="domain" description="Aminotransferase class I/classII large" evidence="6">
    <location>
        <begin position="29"/>
        <end position="380"/>
    </location>
</feature>
<dbReference type="PANTHER" id="PTHR43525">
    <property type="entry name" value="PROTEIN MALY"/>
    <property type="match status" value="1"/>
</dbReference>
<dbReference type="SUPFAM" id="SSF53383">
    <property type="entry name" value="PLP-dependent transferases"/>
    <property type="match status" value="1"/>
</dbReference>
<comment type="cofactor">
    <cofactor evidence="1">
        <name>pyridoxal 5'-phosphate</name>
        <dbReference type="ChEBI" id="CHEBI:597326"/>
    </cofactor>
</comment>
<evidence type="ECO:0000313" key="8">
    <source>
        <dbReference type="Proteomes" id="UP000616547"/>
    </source>
</evidence>
<dbReference type="Gene3D" id="3.90.1150.10">
    <property type="entry name" value="Aspartate Aminotransferase, domain 1"/>
    <property type="match status" value="1"/>
</dbReference>
<comment type="similarity">
    <text evidence="5">Belongs to the class-II pyridoxal-phosphate-dependent aminotransferase family. MalY/PatB cystathionine beta-lyase subfamily.</text>
</comment>
<dbReference type="InterPro" id="IPR004839">
    <property type="entry name" value="Aminotransferase_I/II_large"/>
</dbReference>
<keyword evidence="8" id="KW-1185">Reference proteome</keyword>
<dbReference type="PANTHER" id="PTHR43525:SF1">
    <property type="entry name" value="PROTEIN MALY"/>
    <property type="match status" value="1"/>
</dbReference>
<name>A0ABQ3W4U6_9LACO</name>
<dbReference type="InterPro" id="IPR015424">
    <property type="entry name" value="PyrdxlP-dep_Trfase"/>
</dbReference>
<dbReference type="NCBIfam" id="TIGR04350">
    <property type="entry name" value="C_S_lyase_PatB"/>
    <property type="match status" value="1"/>
</dbReference>
<dbReference type="Pfam" id="PF00155">
    <property type="entry name" value="Aminotran_1_2"/>
    <property type="match status" value="1"/>
</dbReference>
<protein>
    <recommendedName>
        <fullName evidence="2">cysteine-S-conjugate beta-lyase</fullName>
        <ecNumber evidence="2">4.4.1.13</ecNumber>
    </recommendedName>
</protein>
<sequence length="386" mass="43259">MNYDFDTMIDRKASNSIKWEVKDGELPMTIADMDFKTAPEILEAMRRKVDSGVFGYEYPTKEYFKAVQSWYEKEHASSAPTSWMTFTTGVIPAITASVNHFSQTGDKVLMLEPIYNTFYNSIVNSGRQILASQMVYDPDKLRYAVDWADLEEKLADPLTTMMILCNPHNPTGHVWSKDELEKILLLAQKHGVIVISDEIHGDLVLEGEDYTPVFALDEKLIKNAITLVSPSKTFNLAGLHAATGIVADPVLRERFVRAVNKYEVAEPNLLAIPASIAAYTEGNAWVHQLKDYVLGNRNYLADFLKKNLPQIKLASENSTYLVWVDVSAVTDDSADFARQLREKTGLIVNPGTVYGGNGNKFIRISLACPLSQVKDAASRLQKFFTE</sequence>
<dbReference type="CDD" id="cd00609">
    <property type="entry name" value="AAT_like"/>
    <property type="match status" value="1"/>
</dbReference>
<dbReference type="InterPro" id="IPR051798">
    <property type="entry name" value="Class-II_PLP-Dep_Aminotrans"/>
</dbReference>
<organism evidence="7 8">
    <name type="scientific">Lactobacillus nasalidis</name>
    <dbReference type="NCBI Taxonomy" id="2797258"/>
    <lineage>
        <taxon>Bacteria</taxon>
        <taxon>Bacillati</taxon>
        <taxon>Bacillota</taxon>
        <taxon>Bacilli</taxon>
        <taxon>Lactobacillales</taxon>
        <taxon>Lactobacillaceae</taxon>
        <taxon>Lactobacillus</taxon>
    </lineage>
</organism>
<evidence type="ECO:0000256" key="1">
    <source>
        <dbReference type="ARBA" id="ARBA00001933"/>
    </source>
</evidence>
<evidence type="ECO:0000256" key="4">
    <source>
        <dbReference type="ARBA" id="ARBA00023239"/>
    </source>
</evidence>
<dbReference type="InterPro" id="IPR027619">
    <property type="entry name" value="C-S_lyase_PatB-like"/>
</dbReference>
<evidence type="ECO:0000256" key="5">
    <source>
        <dbReference type="ARBA" id="ARBA00037974"/>
    </source>
</evidence>
<dbReference type="InterPro" id="IPR015422">
    <property type="entry name" value="PyrdxlP-dep_Trfase_small"/>
</dbReference>
<evidence type="ECO:0000256" key="2">
    <source>
        <dbReference type="ARBA" id="ARBA00012224"/>
    </source>
</evidence>
<gene>
    <name evidence="7" type="primary">cblA2</name>
    <name evidence="7" type="ORF">lacNasYZ03_12480</name>
</gene>
<reference evidence="8" key="1">
    <citation type="submission" date="2021-01" db="EMBL/GenBank/DDBJ databases">
        <title>Draft genome sequence of Nasalis larvatus strain YZ03.</title>
        <authorList>
            <person name="Suzuki-Hashido N."/>
            <person name="Tsuchida S."/>
            <person name="Hayakawa T."/>
        </authorList>
    </citation>
    <scope>NUCLEOTIDE SEQUENCE [LARGE SCALE GENOMIC DNA]</scope>
    <source>
        <strain evidence="8">YZ03</strain>
    </source>
</reference>
<comment type="caution">
    <text evidence="7">The sequence shown here is derived from an EMBL/GenBank/DDBJ whole genome shotgun (WGS) entry which is preliminary data.</text>
</comment>
<dbReference type="InterPro" id="IPR015421">
    <property type="entry name" value="PyrdxlP-dep_Trfase_major"/>
</dbReference>
<dbReference type="EC" id="4.4.1.13" evidence="2"/>
<proteinExistence type="inferred from homology"/>
<evidence type="ECO:0000256" key="3">
    <source>
        <dbReference type="ARBA" id="ARBA00022898"/>
    </source>
</evidence>
<accession>A0ABQ3W4U6</accession>
<evidence type="ECO:0000259" key="6">
    <source>
        <dbReference type="Pfam" id="PF00155"/>
    </source>
</evidence>
<keyword evidence="4" id="KW-0456">Lyase</keyword>
<dbReference type="RefSeq" id="WP_201332024.1">
    <property type="nucleotide sequence ID" value="NZ_BOCG01000526.1"/>
</dbReference>
<keyword evidence="3" id="KW-0663">Pyridoxal phosphate</keyword>